<feature type="transmembrane region" description="Helical" evidence="4">
    <location>
        <begin position="110"/>
        <end position="133"/>
    </location>
</feature>
<feature type="transmembrane region" description="Helical" evidence="4">
    <location>
        <begin position="215"/>
        <end position="242"/>
    </location>
</feature>
<comment type="caution">
    <text evidence="6">The sequence shown here is derived from an EMBL/GenBank/DDBJ whole genome shotgun (WGS) entry which is preliminary data.</text>
</comment>
<evidence type="ECO:0000256" key="1">
    <source>
        <dbReference type="ARBA" id="ARBA00023015"/>
    </source>
</evidence>
<name>A0A5C5C7M2_EGGLN</name>
<dbReference type="InterPro" id="IPR016032">
    <property type="entry name" value="Sig_transdc_resp-reg_C-effctor"/>
</dbReference>
<dbReference type="InterPro" id="IPR000792">
    <property type="entry name" value="Tscrpt_reg_LuxR_C"/>
</dbReference>
<dbReference type="SUPFAM" id="SSF46894">
    <property type="entry name" value="C-terminal effector domain of the bipartite response regulators"/>
    <property type="match status" value="1"/>
</dbReference>
<organism evidence="6 7">
    <name type="scientific">Eggerthella lenta</name>
    <name type="common">Eubacterium lentum</name>
    <dbReference type="NCBI Taxonomy" id="84112"/>
    <lineage>
        <taxon>Bacteria</taxon>
        <taxon>Bacillati</taxon>
        <taxon>Actinomycetota</taxon>
        <taxon>Coriobacteriia</taxon>
        <taxon>Eggerthellales</taxon>
        <taxon>Eggerthellaceae</taxon>
        <taxon>Eggerthella</taxon>
    </lineage>
</organism>
<feature type="transmembrane region" description="Helical" evidence="4">
    <location>
        <begin position="174"/>
        <end position="194"/>
    </location>
</feature>
<gene>
    <name evidence="6" type="ORF">FIC87_02785</name>
</gene>
<evidence type="ECO:0000256" key="2">
    <source>
        <dbReference type="ARBA" id="ARBA00023125"/>
    </source>
</evidence>
<feature type="domain" description="HTH luxR-type" evidence="5">
    <location>
        <begin position="423"/>
        <end position="480"/>
    </location>
</feature>
<dbReference type="CDD" id="cd06170">
    <property type="entry name" value="LuxR_C_like"/>
    <property type="match status" value="1"/>
</dbReference>
<keyword evidence="2" id="KW-0238">DNA-binding</keyword>
<dbReference type="SMART" id="SM00421">
    <property type="entry name" value="HTH_LUXR"/>
    <property type="match status" value="1"/>
</dbReference>
<feature type="transmembrane region" description="Helical" evidence="4">
    <location>
        <begin position="48"/>
        <end position="67"/>
    </location>
</feature>
<feature type="transmembrane region" description="Helical" evidence="4">
    <location>
        <begin position="15"/>
        <end position="36"/>
    </location>
</feature>
<feature type="transmembrane region" description="Helical" evidence="4">
    <location>
        <begin position="248"/>
        <end position="267"/>
    </location>
</feature>
<dbReference type="RefSeq" id="WP_139912153.1">
    <property type="nucleotide sequence ID" value="NZ_VEVP01000004.1"/>
</dbReference>
<evidence type="ECO:0000313" key="7">
    <source>
        <dbReference type="Proteomes" id="UP000312594"/>
    </source>
</evidence>
<dbReference type="PRINTS" id="PR00038">
    <property type="entry name" value="HTHLUXR"/>
</dbReference>
<feature type="transmembrane region" description="Helical" evidence="4">
    <location>
        <begin position="370"/>
        <end position="388"/>
    </location>
</feature>
<evidence type="ECO:0000313" key="6">
    <source>
        <dbReference type="EMBL" id="TNU94802.1"/>
    </source>
</evidence>
<reference evidence="6 7" key="1">
    <citation type="journal article" date="2005" name="Appl. Environ. Microbiol.">
        <title>Intestinal bacterial communities that produce active estrogen-like compounds enterodiol and enterolactone in humans.</title>
        <authorList>
            <person name="Clavel T."/>
            <person name="Henderson G."/>
            <person name="Alpert C.A."/>
            <person name="Philippe C."/>
            <person name="Rigottier-Gois L."/>
            <person name="Dore J."/>
            <person name="Blaut M."/>
        </authorList>
    </citation>
    <scope>NUCLEOTIDE SEQUENCE [LARGE SCALE GENOMIC DNA]</scope>
    <source>
        <strain evidence="6 7">SECO-MT75m2</strain>
    </source>
</reference>
<dbReference type="EMBL" id="VEVP01000004">
    <property type="protein sequence ID" value="TNU94802.1"/>
    <property type="molecule type" value="Genomic_DNA"/>
</dbReference>
<keyword evidence="4" id="KW-1133">Transmembrane helix</keyword>
<dbReference type="PANTHER" id="PTHR44688">
    <property type="entry name" value="DNA-BINDING TRANSCRIPTIONAL ACTIVATOR DEVR_DOSR"/>
    <property type="match status" value="1"/>
</dbReference>
<evidence type="ECO:0000259" key="5">
    <source>
        <dbReference type="SMART" id="SM00421"/>
    </source>
</evidence>
<dbReference type="Gene3D" id="1.10.10.10">
    <property type="entry name" value="Winged helix-like DNA-binding domain superfamily/Winged helix DNA-binding domain"/>
    <property type="match status" value="1"/>
</dbReference>
<keyword evidence="4" id="KW-0472">Membrane</keyword>
<proteinExistence type="predicted"/>
<dbReference type="InterPro" id="IPR036388">
    <property type="entry name" value="WH-like_DNA-bd_sf"/>
</dbReference>
<feature type="transmembrane region" description="Helical" evidence="4">
    <location>
        <begin position="279"/>
        <end position="298"/>
    </location>
</feature>
<dbReference type="AlphaFoldDB" id="A0A5C5C7M2"/>
<dbReference type="Proteomes" id="UP000312594">
    <property type="component" value="Unassembled WGS sequence"/>
</dbReference>
<feature type="transmembrane region" description="Helical" evidence="4">
    <location>
        <begin position="79"/>
        <end position="98"/>
    </location>
</feature>
<keyword evidence="4" id="KW-0812">Transmembrane</keyword>
<evidence type="ECO:0000256" key="3">
    <source>
        <dbReference type="ARBA" id="ARBA00023163"/>
    </source>
</evidence>
<dbReference type="Pfam" id="PF00196">
    <property type="entry name" value="GerE"/>
    <property type="match status" value="1"/>
</dbReference>
<feature type="transmembrane region" description="Helical" evidence="4">
    <location>
        <begin position="335"/>
        <end position="358"/>
    </location>
</feature>
<feature type="transmembrane region" description="Helical" evidence="4">
    <location>
        <begin position="304"/>
        <end position="323"/>
    </location>
</feature>
<keyword evidence="1" id="KW-0805">Transcription regulation</keyword>
<dbReference type="GO" id="GO:0003677">
    <property type="term" value="F:DNA binding"/>
    <property type="evidence" value="ECO:0007669"/>
    <property type="project" value="UniProtKB-KW"/>
</dbReference>
<accession>A0A5C5C7M2</accession>
<dbReference type="GO" id="GO:0006355">
    <property type="term" value="P:regulation of DNA-templated transcription"/>
    <property type="evidence" value="ECO:0007669"/>
    <property type="project" value="InterPro"/>
</dbReference>
<feature type="transmembrane region" description="Helical" evidence="4">
    <location>
        <begin position="145"/>
        <end position="168"/>
    </location>
</feature>
<protein>
    <recommendedName>
        <fullName evidence="5">HTH luxR-type domain-containing protein</fullName>
    </recommendedName>
</protein>
<evidence type="ECO:0000256" key="4">
    <source>
        <dbReference type="SAM" id="Phobius"/>
    </source>
</evidence>
<keyword evidence="3" id="KW-0804">Transcription</keyword>
<sequence>MDFMALAEYGRDKRVLLWLGFGLFIVTYGGGPLGFVSGPVAYESPWDSILLVQTAFMLGTALGVLGMKIAVRQGSSKRAYALGVAAYVAATLLCWAIQPVLAAVDPQVSIAVRSVLSLFVGMLYAQPLLFWIGQFLALSRTCKRLSFIAAFVPCYALGPIVMAAGSYIGGMPYAYSLLMVVCAVASALMQVLFFRPAEHLDCEAGKIAGGYRLTVHSASVLVCLGFSWGVAQAGSLFVFGGGWSAETVFSMLVGFGLLFAVAVAMRAGRQQNSVRFGAFIRLSIVACGAVIVAVPLVFEVAPSLFYPLCNAVMMVGEMSVIVFSIDICCEEGESLADVFAANYAAFVGALCVSGSLFWLAQTMVGGQEAWWLAAVVSTWVVLAVIPFLPSRSSDAIVFALDKLPENEGYEANISMQRERMAKKYRLTAGEADVLGLLLQGMNREQIAAQMYLSPWTIKSRISAIYKKCGIHSYKELVKLVSDDEA</sequence>
<dbReference type="PANTHER" id="PTHR44688:SF16">
    <property type="entry name" value="DNA-BINDING TRANSCRIPTIONAL ACTIVATOR DEVR_DOSR"/>
    <property type="match status" value="1"/>
</dbReference>